<dbReference type="FunFam" id="3.40.1010.10:FF:000001">
    <property type="entry name" value="Siroheme synthase"/>
    <property type="match status" value="1"/>
</dbReference>
<dbReference type="GO" id="GO:0032259">
    <property type="term" value="P:methylation"/>
    <property type="evidence" value="ECO:0007669"/>
    <property type="project" value="UniProtKB-KW"/>
</dbReference>
<dbReference type="InterPro" id="IPR036108">
    <property type="entry name" value="4pyrrol_syn_uPrphyn_synt_sf"/>
</dbReference>
<reference evidence="12 13" key="1">
    <citation type="submission" date="2018-02" db="EMBL/GenBank/DDBJ databases">
        <title>Comparative genomes isolates from brazilian mangrove.</title>
        <authorList>
            <person name="Araujo J.E."/>
            <person name="Taketani R.G."/>
            <person name="Silva M.C.P."/>
            <person name="Loureco M.V."/>
            <person name="Andreote F.D."/>
        </authorList>
    </citation>
    <scope>NUCLEOTIDE SEQUENCE [LARGE SCALE GENOMIC DNA]</scope>
    <source>
        <strain evidence="12 13">HEX-2 MGV</strain>
    </source>
</reference>
<evidence type="ECO:0000256" key="4">
    <source>
        <dbReference type="ARBA" id="ARBA00022603"/>
    </source>
</evidence>
<dbReference type="InterPro" id="IPR014777">
    <property type="entry name" value="4pyrrole_Mease_sub1"/>
</dbReference>
<dbReference type="GO" id="GO:0019354">
    <property type="term" value="P:siroheme biosynthetic process"/>
    <property type="evidence" value="ECO:0007669"/>
    <property type="project" value="InterPro"/>
</dbReference>
<evidence type="ECO:0000256" key="6">
    <source>
        <dbReference type="ARBA" id="ARBA00022691"/>
    </source>
</evidence>
<dbReference type="EMBL" id="PUIA01000069">
    <property type="protein sequence ID" value="PQO26201.1"/>
    <property type="molecule type" value="Genomic_DNA"/>
</dbReference>
<sequence length="514" mass="55799">MTPTDQQSAATEPGTVYLVGSGPGDAGLITQRGIRCLQQADVVLYDYLSNPELLEYAISAQEMHCLGSHAQRKLWSQDRINEEMVSLAKQGKTVVRLKSGDPTVFARATEEIEALRAADIPFQIVPGITTALAASAYAGIPLTHSDHASAVAFVTGHEKPDKEDSSIDYAGLANFPGTLVFYMGVTTAPQWSAQLIAHGKSPDTPCAIIRRCSWPDQETFRCTLGEIPSLLHSGSKIRPPVITVVGQVAQDQSIPNWFEQRPLFGQSFLITRPEHQAAELRYPLAELGAEVFVQPAIDINFANDQGPLNEAIAKLKSFDWIAFSSRNGVTFFMERLRALGYDFRMLGHLKIGAIGPGTAEQLLAYGFKADIIPAEYRAESLVEAMADQVVGKRVLLPRASRGRDVLPVGLAQAGANVTEVIAYESTDVAEVSPEVKRQLETSGFDWVILTSSAITRATARLVPEAMASSNIVTISPITSDTVRELGYEVTVEAKTYTMDGIIEAILAYEDENSV</sequence>
<dbReference type="RefSeq" id="WP_105358069.1">
    <property type="nucleotide sequence ID" value="NZ_PUIA01000069.1"/>
</dbReference>
<comment type="pathway">
    <text evidence="9">Cofactor biosynthesis; adenosylcobalamin biosynthesis; precorrin-2 from uroporphyrinogen III: step 1/1.</text>
</comment>
<gene>
    <name evidence="12" type="primary">cobA</name>
    <name evidence="12" type="ORF">C5Y96_22440</name>
</gene>
<dbReference type="SUPFAM" id="SSF53790">
    <property type="entry name" value="Tetrapyrrole methylase"/>
    <property type="match status" value="1"/>
</dbReference>
<dbReference type="SUPFAM" id="SSF69618">
    <property type="entry name" value="HemD-like"/>
    <property type="match status" value="1"/>
</dbReference>
<evidence type="ECO:0000256" key="1">
    <source>
        <dbReference type="ARBA" id="ARBA00005879"/>
    </source>
</evidence>
<evidence type="ECO:0000256" key="8">
    <source>
        <dbReference type="ARBA" id="ARBA00025705"/>
    </source>
</evidence>
<evidence type="ECO:0000313" key="13">
    <source>
        <dbReference type="Proteomes" id="UP000240009"/>
    </source>
</evidence>
<comment type="pathway">
    <text evidence="8">Porphyrin-containing compound metabolism; siroheme biosynthesis; precorrin-2 from uroporphyrinogen III: step 1/1.</text>
</comment>
<dbReference type="PANTHER" id="PTHR45790">
    <property type="entry name" value="SIROHEME SYNTHASE-RELATED"/>
    <property type="match status" value="1"/>
</dbReference>
<evidence type="ECO:0000256" key="3">
    <source>
        <dbReference type="ARBA" id="ARBA00022573"/>
    </source>
</evidence>
<keyword evidence="7" id="KW-0627">Porphyrin biosynthesis</keyword>
<dbReference type="Gene3D" id="3.40.50.10090">
    <property type="match status" value="2"/>
</dbReference>
<dbReference type="GO" id="GO:0004851">
    <property type="term" value="F:uroporphyrin-III C-methyltransferase activity"/>
    <property type="evidence" value="ECO:0007669"/>
    <property type="project" value="UniProtKB-EC"/>
</dbReference>
<dbReference type="Proteomes" id="UP000240009">
    <property type="component" value="Unassembled WGS sequence"/>
</dbReference>
<evidence type="ECO:0000256" key="2">
    <source>
        <dbReference type="ARBA" id="ARBA00012162"/>
    </source>
</evidence>
<keyword evidence="3" id="KW-0169">Cobalamin biosynthesis</keyword>
<dbReference type="InterPro" id="IPR006366">
    <property type="entry name" value="CobA/CysG_C"/>
</dbReference>
<dbReference type="CDD" id="cd06578">
    <property type="entry name" value="HemD"/>
    <property type="match status" value="1"/>
</dbReference>
<feature type="domain" description="Tetrapyrrole biosynthesis uroporphyrinogen III synthase" evidence="11">
    <location>
        <begin position="283"/>
        <end position="503"/>
    </location>
</feature>
<dbReference type="AlphaFoldDB" id="A0A2S8F207"/>
<dbReference type="Pfam" id="PF02602">
    <property type="entry name" value="HEM4"/>
    <property type="match status" value="1"/>
</dbReference>
<keyword evidence="6" id="KW-0949">S-adenosyl-L-methionine</keyword>
<organism evidence="12 13">
    <name type="scientific">Blastopirellula marina</name>
    <dbReference type="NCBI Taxonomy" id="124"/>
    <lineage>
        <taxon>Bacteria</taxon>
        <taxon>Pseudomonadati</taxon>
        <taxon>Planctomycetota</taxon>
        <taxon>Planctomycetia</taxon>
        <taxon>Pirellulales</taxon>
        <taxon>Pirellulaceae</taxon>
        <taxon>Blastopirellula</taxon>
    </lineage>
</organism>
<dbReference type="GO" id="GO:0004852">
    <property type="term" value="F:uroporphyrinogen-III synthase activity"/>
    <property type="evidence" value="ECO:0007669"/>
    <property type="project" value="InterPro"/>
</dbReference>
<accession>A0A2S8F207</accession>
<name>A0A2S8F207_9BACT</name>
<proteinExistence type="inferred from homology"/>
<comment type="caution">
    <text evidence="12">The sequence shown here is derived from an EMBL/GenBank/DDBJ whole genome shotgun (WGS) entry which is preliminary data.</text>
</comment>
<dbReference type="GO" id="GO:0009236">
    <property type="term" value="P:cobalamin biosynthetic process"/>
    <property type="evidence" value="ECO:0007669"/>
    <property type="project" value="UniProtKB-KW"/>
</dbReference>
<dbReference type="Gene3D" id="3.30.950.10">
    <property type="entry name" value="Methyltransferase, Cobalt-precorrin-4 Transmethylase, Domain 2"/>
    <property type="match status" value="1"/>
</dbReference>
<dbReference type="InterPro" id="IPR050161">
    <property type="entry name" value="Siro_Cobalamin_biosynth"/>
</dbReference>
<feature type="domain" description="Tetrapyrrole methylase" evidence="10">
    <location>
        <begin position="15"/>
        <end position="227"/>
    </location>
</feature>
<dbReference type="OrthoDB" id="9815856at2"/>
<evidence type="ECO:0000256" key="9">
    <source>
        <dbReference type="ARBA" id="ARBA00060548"/>
    </source>
</evidence>
<dbReference type="Pfam" id="PF00590">
    <property type="entry name" value="TP_methylase"/>
    <property type="match status" value="1"/>
</dbReference>
<dbReference type="NCBIfam" id="NF004790">
    <property type="entry name" value="PRK06136.1"/>
    <property type="match status" value="1"/>
</dbReference>
<keyword evidence="5 12" id="KW-0808">Transferase</keyword>
<dbReference type="NCBIfam" id="TIGR01469">
    <property type="entry name" value="cobA_cysG_Cterm"/>
    <property type="match status" value="1"/>
</dbReference>
<evidence type="ECO:0000313" key="12">
    <source>
        <dbReference type="EMBL" id="PQO26201.1"/>
    </source>
</evidence>
<dbReference type="FunFam" id="3.30.950.10:FF:000001">
    <property type="entry name" value="Siroheme synthase"/>
    <property type="match status" value="1"/>
</dbReference>
<evidence type="ECO:0000259" key="11">
    <source>
        <dbReference type="Pfam" id="PF02602"/>
    </source>
</evidence>
<comment type="similarity">
    <text evidence="1">Belongs to the precorrin methyltransferase family.</text>
</comment>
<dbReference type="InterPro" id="IPR003754">
    <property type="entry name" value="4pyrrol_synth_uPrphyn_synth"/>
</dbReference>
<dbReference type="CDD" id="cd11642">
    <property type="entry name" value="SUMT"/>
    <property type="match status" value="1"/>
</dbReference>
<dbReference type="InterPro" id="IPR014776">
    <property type="entry name" value="4pyrrole_Mease_sub2"/>
</dbReference>
<dbReference type="PANTHER" id="PTHR45790:SF3">
    <property type="entry name" value="S-ADENOSYL-L-METHIONINE-DEPENDENT UROPORPHYRINOGEN III METHYLTRANSFERASE, CHLOROPLASTIC"/>
    <property type="match status" value="1"/>
</dbReference>
<protein>
    <recommendedName>
        <fullName evidence="2">uroporphyrinogen-III C-methyltransferase</fullName>
        <ecNumber evidence="2">2.1.1.107</ecNumber>
    </recommendedName>
</protein>
<keyword evidence="4 12" id="KW-0489">Methyltransferase</keyword>
<dbReference type="InterPro" id="IPR035996">
    <property type="entry name" value="4pyrrol_Methylase_sf"/>
</dbReference>
<evidence type="ECO:0000256" key="5">
    <source>
        <dbReference type="ARBA" id="ARBA00022679"/>
    </source>
</evidence>
<dbReference type="Gene3D" id="3.40.1010.10">
    <property type="entry name" value="Cobalt-precorrin-4 Transmethylase, Domain 1"/>
    <property type="match status" value="1"/>
</dbReference>
<evidence type="ECO:0000259" key="10">
    <source>
        <dbReference type="Pfam" id="PF00590"/>
    </source>
</evidence>
<dbReference type="EC" id="2.1.1.107" evidence="2"/>
<evidence type="ECO:0000256" key="7">
    <source>
        <dbReference type="ARBA" id="ARBA00023244"/>
    </source>
</evidence>
<dbReference type="InterPro" id="IPR000878">
    <property type="entry name" value="4pyrrol_Mease"/>
</dbReference>